<evidence type="ECO:0000313" key="2">
    <source>
        <dbReference type="Proteomes" id="UP000179270"/>
    </source>
</evidence>
<dbReference type="Proteomes" id="UP000179270">
    <property type="component" value="Unassembled WGS sequence"/>
</dbReference>
<proteinExistence type="predicted"/>
<dbReference type="AlphaFoldDB" id="A0A1F7I708"/>
<dbReference type="EMBL" id="MGAF01000056">
    <property type="protein sequence ID" value="OGK39159.1"/>
    <property type="molecule type" value="Genomic_DNA"/>
</dbReference>
<gene>
    <name evidence="1" type="ORF">A3A74_03630</name>
</gene>
<accession>A0A1F7I708</accession>
<name>A0A1F7I708_9BACT</name>
<reference evidence="1 2" key="1">
    <citation type="journal article" date="2016" name="Nat. Commun.">
        <title>Thousands of microbial genomes shed light on interconnected biogeochemical processes in an aquifer system.</title>
        <authorList>
            <person name="Anantharaman K."/>
            <person name="Brown C.T."/>
            <person name="Hug L.A."/>
            <person name="Sharon I."/>
            <person name="Castelle C.J."/>
            <person name="Probst A.J."/>
            <person name="Thomas B.C."/>
            <person name="Singh A."/>
            <person name="Wilkins M.J."/>
            <person name="Karaoz U."/>
            <person name="Brodie E.L."/>
            <person name="Williams K.H."/>
            <person name="Hubbard S.S."/>
            <person name="Banfield J.F."/>
        </authorList>
    </citation>
    <scope>NUCLEOTIDE SEQUENCE [LARGE SCALE GENOMIC DNA]</scope>
</reference>
<organism evidence="1 2">
    <name type="scientific">Candidatus Roizmanbacteria bacterium RIFCSPLOWO2_01_FULL_35_13</name>
    <dbReference type="NCBI Taxonomy" id="1802055"/>
    <lineage>
        <taxon>Bacteria</taxon>
        <taxon>Candidatus Roizmaniibacteriota</taxon>
    </lineage>
</organism>
<sequence length="82" mass="9455">MPDFFKVQGESDPRRVYLYLGDDGIGLIFKTLIFGTISEKFRVVSFPGVDDVFYFEGNLPDIINVYNIWLSEWRAGLSKGRK</sequence>
<comment type="caution">
    <text evidence="1">The sequence shown here is derived from an EMBL/GenBank/DDBJ whole genome shotgun (WGS) entry which is preliminary data.</text>
</comment>
<evidence type="ECO:0000313" key="1">
    <source>
        <dbReference type="EMBL" id="OGK39159.1"/>
    </source>
</evidence>
<protein>
    <submittedName>
        <fullName evidence="1">Uncharacterized protein</fullName>
    </submittedName>
</protein>